<feature type="domain" description="Protein kinase" evidence="15">
    <location>
        <begin position="13"/>
        <end position="306"/>
    </location>
</feature>
<keyword evidence="17" id="KW-1185">Reference proteome</keyword>
<reference evidence="16 17" key="1">
    <citation type="submission" date="2021-06" db="EMBL/GenBank/DDBJ databases">
        <title>Caerostris darwini draft genome.</title>
        <authorList>
            <person name="Kono N."/>
            <person name="Arakawa K."/>
        </authorList>
    </citation>
    <scope>NUCLEOTIDE SEQUENCE [LARGE SCALE GENOMIC DNA]</scope>
</reference>
<evidence type="ECO:0000256" key="8">
    <source>
        <dbReference type="ARBA" id="ARBA00022741"/>
    </source>
</evidence>
<proteinExistence type="predicted"/>
<keyword evidence="9 16" id="KW-0418">Kinase</keyword>
<keyword evidence="7" id="KW-0808">Transferase</keyword>
<evidence type="ECO:0000256" key="5">
    <source>
        <dbReference type="ARBA" id="ARBA00022527"/>
    </source>
</evidence>
<dbReference type="PROSITE" id="PS00108">
    <property type="entry name" value="PROTEIN_KINASE_ST"/>
    <property type="match status" value="1"/>
</dbReference>
<evidence type="ECO:0000313" key="16">
    <source>
        <dbReference type="EMBL" id="GIY62017.1"/>
    </source>
</evidence>
<keyword evidence="10" id="KW-0067">ATP-binding</keyword>
<dbReference type="Gene3D" id="1.20.1270.250">
    <property type="match status" value="1"/>
</dbReference>
<dbReference type="InterPro" id="IPR051180">
    <property type="entry name" value="IKK"/>
</dbReference>
<keyword evidence="13" id="KW-0175">Coiled coil</keyword>
<evidence type="ECO:0000256" key="2">
    <source>
        <dbReference type="ARBA" id="ARBA00004496"/>
    </source>
</evidence>
<dbReference type="EC" id="2.7.11.10" evidence="3"/>
<dbReference type="GO" id="GO:0005524">
    <property type="term" value="F:ATP binding"/>
    <property type="evidence" value="ECO:0007669"/>
    <property type="project" value="UniProtKB-KW"/>
</dbReference>
<dbReference type="AlphaFoldDB" id="A0AAV4UVA9"/>
<dbReference type="Gene3D" id="3.10.20.90">
    <property type="entry name" value="Phosphatidylinositol 3-kinase Catalytic Subunit, Chain A, domain 1"/>
    <property type="match status" value="1"/>
</dbReference>
<evidence type="ECO:0000256" key="4">
    <source>
        <dbReference type="ARBA" id="ARBA00022490"/>
    </source>
</evidence>
<dbReference type="Pfam" id="PF00069">
    <property type="entry name" value="Pkinase"/>
    <property type="match status" value="1"/>
</dbReference>
<dbReference type="InterPro" id="IPR008271">
    <property type="entry name" value="Ser/Thr_kinase_AS"/>
</dbReference>
<dbReference type="GO" id="GO:0008385">
    <property type="term" value="C:IkappaB kinase complex"/>
    <property type="evidence" value="ECO:0007669"/>
    <property type="project" value="TreeGrafter"/>
</dbReference>
<dbReference type="GO" id="GO:0008384">
    <property type="term" value="F:IkappaB kinase activity"/>
    <property type="evidence" value="ECO:0007669"/>
    <property type="project" value="UniProtKB-EC"/>
</dbReference>
<keyword evidence="8" id="KW-0547">Nucleotide-binding</keyword>
<keyword evidence="4" id="KW-0963">Cytoplasm</keyword>
<evidence type="ECO:0000256" key="9">
    <source>
        <dbReference type="ARBA" id="ARBA00022777"/>
    </source>
</evidence>
<dbReference type="Pfam" id="PF18397">
    <property type="entry name" value="IKBKB_SDD"/>
    <property type="match status" value="1"/>
</dbReference>
<dbReference type="PANTHER" id="PTHR22969">
    <property type="entry name" value="IKB KINASE"/>
    <property type="match status" value="1"/>
</dbReference>
<evidence type="ECO:0000256" key="10">
    <source>
        <dbReference type="ARBA" id="ARBA00022840"/>
    </source>
</evidence>
<dbReference type="GO" id="GO:0033209">
    <property type="term" value="P:tumor necrosis factor-mediated signaling pathway"/>
    <property type="evidence" value="ECO:0007669"/>
    <property type="project" value="TreeGrafter"/>
</dbReference>
<feature type="compositionally biased region" description="Polar residues" evidence="14">
    <location>
        <begin position="688"/>
        <end position="700"/>
    </location>
</feature>
<evidence type="ECO:0000256" key="12">
    <source>
        <dbReference type="ARBA" id="ARBA00048789"/>
    </source>
</evidence>
<dbReference type="GO" id="GO:0005634">
    <property type="term" value="C:nucleus"/>
    <property type="evidence" value="ECO:0007669"/>
    <property type="project" value="UniProtKB-SubCell"/>
</dbReference>
<dbReference type="InterPro" id="IPR011009">
    <property type="entry name" value="Kinase-like_dom_sf"/>
</dbReference>
<dbReference type="Gene3D" id="1.10.510.10">
    <property type="entry name" value="Transferase(Phosphotransferase) domain 1"/>
    <property type="match status" value="1"/>
</dbReference>
<dbReference type="GO" id="GO:0045944">
    <property type="term" value="P:positive regulation of transcription by RNA polymerase II"/>
    <property type="evidence" value="ECO:0007669"/>
    <property type="project" value="TreeGrafter"/>
</dbReference>
<evidence type="ECO:0000256" key="13">
    <source>
        <dbReference type="SAM" id="Coils"/>
    </source>
</evidence>
<dbReference type="EMBL" id="BPLQ01012025">
    <property type="protein sequence ID" value="GIY62017.1"/>
    <property type="molecule type" value="Genomic_DNA"/>
</dbReference>
<evidence type="ECO:0000256" key="3">
    <source>
        <dbReference type="ARBA" id="ARBA00012442"/>
    </source>
</evidence>
<evidence type="ECO:0000256" key="11">
    <source>
        <dbReference type="ARBA" id="ARBA00023242"/>
    </source>
</evidence>
<sequence length="807" mass="92961">MSTDYLTEEIGQWKKEKILGAGGFGYVVLWRNKVSNEMIALKECRWGHDPMMTKKNRERWRMEIDMMSRLNHPNVVTAISVPPELDVPATELPILAMEYCSNGDLRKQLNKPENCCGLKEKHVRLIMKHISSALNYLHSMKIIHRDLKPENIVIQDQNGHTVYKLIDLGYAKELDQGSFCTSFVGTLQYLAPELFMSQKYTSTVDYWSLGLLTHEIITGSRPFLPDKSPAEWIPIIKGKSATVIRAYLDADKNIMFSEEISPFHRICSLFKADVEKWLQIMLEWDSKKRGIYDEKINTFNLLETMLNKKISLVFCVETLRLHSILINETMTLEEFYKKLEQETKISVNQQEIFFLDGCTANLAKGAEQFTSNLEEEETIFFLFDKSQSQSSESSPSSTIIPSAVENMMRHPHVKVEYQMQRTVWSQAIYLSQQEFNLVSRLIQGFKANLMNLLNKNSNARKNVSKMTAEMNKLLAKCILFKNSLEQDMKNYEKQYDNGGFSSESLIEDWKNTLENLKKVDILRQKIINLETSASNICTQTMDLQKSPYARSRINTPLEDVHQKLLESFGELRKRSSDERRIPRDNAEIVRLLCLCLQYSHTHTQDVVSHIKTVKQIKQDIDNCLPQISNLLKEISDWDLQIDTWQAKRQQALWKVIDVLLEKAHNAERSISPLELSTSPVPTFPRRTLGTSSLSRTNTESGTKHFLESPRSSVLMKTPPIITPPAWHNKLESLALSSSFSNGERSLSRMKFNPPSMSSMVTLTDILDKTTEESRKVKKENETIMESFQDLMDVLKSFKGENLDKDKT</sequence>
<keyword evidence="6" id="KW-0597">Phosphoprotein</keyword>
<protein>
    <recommendedName>
        <fullName evidence="3">IkappaB kinase</fullName>
        <ecNumber evidence="3">2.7.11.10</ecNumber>
    </recommendedName>
</protein>
<evidence type="ECO:0000256" key="14">
    <source>
        <dbReference type="SAM" id="MobiDB-lite"/>
    </source>
</evidence>
<comment type="caution">
    <text evidence="16">The sequence shown here is derived from an EMBL/GenBank/DDBJ whole genome shotgun (WGS) entry which is preliminary data.</text>
</comment>
<feature type="region of interest" description="Disordered" evidence="14">
    <location>
        <begin position="684"/>
        <end position="708"/>
    </location>
</feature>
<evidence type="ECO:0000259" key="15">
    <source>
        <dbReference type="PROSITE" id="PS50011"/>
    </source>
</evidence>
<name>A0AAV4UVA9_9ARAC</name>
<organism evidence="16 17">
    <name type="scientific">Caerostris darwini</name>
    <dbReference type="NCBI Taxonomy" id="1538125"/>
    <lineage>
        <taxon>Eukaryota</taxon>
        <taxon>Metazoa</taxon>
        <taxon>Ecdysozoa</taxon>
        <taxon>Arthropoda</taxon>
        <taxon>Chelicerata</taxon>
        <taxon>Arachnida</taxon>
        <taxon>Araneae</taxon>
        <taxon>Araneomorphae</taxon>
        <taxon>Entelegynae</taxon>
        <taxon>Araneoidea</taxon>
        <taxon>Araneidae</taxon>
        <taxon>Caerostris</taxon>
    </lineage>
</organism>
<dbReference type="InterPro" id="IPR046375">
    <property type="entry name" value="IKBKB_SDD_sf"/>
</dbReference>
<gene>
    <name evidence="16" type="primary">chuk</name>
    <name evidence="16" type="ORF">CDAR_163961</name>
</gene>
<comment type="subcellular location">
    <subcellularLocation>
        <location evidence="2">Cytoplasm</location>
    </subcellularLocation>
    <subcellularLocation>
        <location evidence="1">Nucleus</location>
    </subcellularLocation>
</comment>
<dbReference type="Proteomes" id="UP001054837">
    <property type="component" value="Unassembled WGS sequence"/>
</dbReference>
<feature type="coiled-coil region" evidence="13">
    <location>
        <begin position="442"/>
        <end position="476"/>
    </location>
</feature>
<keyword evidence="5" id="KW-0723">Serine/threonine-protein kinase</keyword>
<keyword evidence="11" id="KW-0539">Nucleus</keyword>
<dbReference type="PANTHER" id="PTHR22969:SF17">
    <property type="entry name" value="INHIBITOR OF NUCLEAR FACTOR KAPPA-B KINASE SUBUNIT BETA"/>
    <property type="match status" value="1"/>
</dbReference>
<dbReference type="FunFam" id="1.10.510.10:FF:000147">
    <property type="entry name" value="Inhibitor of nuclear factor kappa-B kinase subunit beta"/>
    <property type="match status" value="1"/>
</dbReference>
<evidence type="ECO:0000256" key="6">
    <source>
        <dbReference type="ARBA" id="ARBA00022553"/>
    </source>
</evidence>
<comment type="catalytic activity">
    <reaction evidence="12">
        <text>L-seryl-[I-kappa-B protein] + ATP = O-phospho-L-seryl-[I-kappa-B protein] + ADP + H(+)</text>
        <dbReference type="Rhea" id="RHEA:19073"/>
        <dbReference type="Rhea" id="RHEA-COMP:13698"/>
        <dbReference type="Rhea" id="RHEA-COMP:13699"/>
        <dbReference type="ChEBI" id="CHEBI:15378"/>
        <dbReference type="ChEBI" id="CHEBI:29999"/>
        <dbReference type="ChEBI" id="CHEBI:30616"/>
        <dbReference type="ChEBI" id="CHEBI:83421"/>
        <dbReference type="ChEBI" id="CHEBI:456216"/>
        <dbReference type="EC" id="2.7.11.10"/>
    </reaction>
</comment>
<evidence type="ECO:0000256" key="7">
    <source>
        <dbReference type="ARBA" id="ARBA00022679"/>
    </source>
</evidence>
<dbReference type="SUPFAM" id="SSF56112">
    <property type="entry name" value="Protein kinase-like (PK-like)"/>
    <property type="match status" value="1"/>
</dbReference>
<dbReference type="InterPro" id="IPR000719">
    <property type="entry name" value="Prot_kinase_dom"/>
</dbReference>
<evidence type="ECO:0000256" key="1">
    <source>
        <dbReference type="ARBA" id="ARBA00004123"/>
    </source>
</evidence>
<dbReference type="SMART" id="SM00220">
    <property type="entry name" value="S_TKc"/>
    <property type="match status" value="1"/>
</dbReference>
<accession>A0AAV4UVA9</accession>
<dbReference type="PROSITE" id="PS50011">
    <property type="entry name" value="PROTEIN_KINASE_DOM"/>
    <property type="match status" value="1"/>
</dbReference>
<evidence type="ECO:0000313" key="17">
    <source>
        <dbReference type="Proteomes" id="UP001054837"/>
    </source>
</evidence>
<dbReference type="InterPro" id="IPR041185">
    <property type="entry name" value="IKBKB_SDD"/>
</dbReference>